<dbReference type="InterPro" id="IPR058950">
    <property type="entry name" value="Zf-C2H2_ZNF451_5th"/>
</dbReference>
<dbReference type="InterPro" id="IPR058156">
    <property type="entry name" value="Znf-C2H2_ZNF451"/>
</dbReference>
<dbReference type="PROSITE" id="PS00028">
    <property type="entry name" value="ZINC_FINGER_C2H2_1"/>
    <property type="match status" value="3"/>
</dbReference>
<accession>A0A7J5XZ78</accession>
<dbReference type="Proteomes" id="UP000518266">
    <property type="component" value="Unassembled WGS sequence"/>
</dbReference>
<proteinExistence type="predicted"/>
<dbReference type="SMART" id="SM00355">
    <property type="entry name" value="ZnF_C2H2"/>
    <property type="match status" value="4"/>
</dbReference>
<comment type="caution">
    <text evidence="3">The sequence shown here is derived from an EMBL/GenBank/DDBJ whole genome shotgun (WGS) entry which is preliminary data.</text>
</comment>
<organism evidence="3 4">
    <name type="scientific">Dissostichus mawsoni</name>
    <name type="common">Antarctic cod</name>
    <dbReference type="NCBI Taxonomy" id="36200"/>
    <lineage>
        <taxon>Eukaryota</taxon>
        <taxon>Metazoa</taxon>
        <taxon>Chordata</taxon>
        <taxon>Craniata</taxon>
        <taxon>Vertebrata</taxon>
        <taxon>Euteleostomi</taxon>
        <taxon>Actinopterygii</taxon>
        <taxon>Neopterygii</taxon>
        <taxon>Teleostei</taxon>
        <taxon>Neoteleostei</taxon>
        <taxon>Acanthomorphata</taxon>
        <taxon>Eupercaria</taxon>
        <taxon>Perciformes</taxon>
        <taxon>Notothenioidei</taxon>
        <taxon>Nototheniidae</taxon>
        <taxon>Dissostichus</taxon>
    </lineage>
</organism>
<name>A0A7J5XZ78_DISMA</name>
<feature type="domain" description="C2H2-type" evidence="2">
    <location>
        <begin position="375"/>
        <end position="397"/>
    </location>
</feature>
<sequence>MQVTDMSCQDEEMRMACATHRGSWSTVAGCSAADVSLRAQDENKDSDGHTWSIVEPTAYSIQLQSIQPTLLISLLGRESQQIQLSIAEGPGRPVLECIDLDDDDDDEDEGCPSFASTIEDKSPAIKLVLAQTVALEKQEILDKCRAFKEKQILQRAHGRQELAFTSSNGFNRDAKTVWTCGPKPGVIHSGFGGETDVLLFLEIVPIDRLVQWSTVAEFMTLCPFLTPALNILRLKKHGKHISCPRCPHLPLTVTASLRPFRGLCFACPACFHLFHLRDECLQHMTTRNHFTESLAMSEPKGSTTDCLPQYAKNRLIALCKDVPFKVRCSLCHKVLISHQAAKAHFNVRCRDGCAVSLADQTILQVMKRLQVAGQCSLCSKIFLSQAEMEKHKESTQHDVEVNNTMAKALLQYCRFREIQHTQNAGEAQGRRQPTGLESPSQKRTKKRNDCDELPAKRKRGSAVRNYVTAWICECNIQFSEEATAKKHIFASNQIFHQCGVCGKHMGESAITHLHMSRFHGGSSLQLPV</sequence>
<dbReference type="EMBL" id="JAAKFY010000019">
    <property type="protein sequence ID" value="KAF3842191.1"/>
    <property type="molecule type" value="Genomic_DNA"/>
</dbReference>
<evidence type="ECO:0000313" key="4">
    <source>
        <dbReference type="Proteomes" id="UP000518266"/>
    </source>
</evidence>
<evidence type="ECO:0000256" key="1">
    <source>
        <dbReference type="SAM" id="MobiDB-lite"/>
    </source>
</evidence>
<reference evidence="3 4" key="1">
    <citation type="submission" date="2020-03" db="EMBL/GenBank/DDBJ databases">
        <title>Dissostichus mawsoni Genome sequencing and assembly.</title>
        <authorList>
            <person name="Park H."/>
        </authorList>
    </citation>
    <scope>NUCLEOTIDE SEQUENCE [LARGE SCALE GENOMIC DNA]</scope>
    <source>
        <strain evidence="3">DM0001</strain>
        <tissue evidence="3">Muscle</tissue>
    </source>
</reference>
<gene>
    <name evidence="3" type="ORF">F7725_024142</name>
</gene>
<dbReference type="Pfam" id="PF23103">
    <property type="entry name" value="Zf-C2H2_ZNF451_5th"/>
    <property type="match status" value="1"/>
</dbReference>
<dbReference type="OrthoDB" id="6091938at2759"/>
<dbReference type="AlphaFoldDB" id="A0A7J5XZ78"/>
<feature type="domain" description="C2H2-type" evidence="2">
    <location>
        <begin position="267"/>
        <end position="289"/>
    </location>
</feature>
<protein>
    <recommendedName>
        <fullName evidence="2">C2H2-type domain-containing protein</fullName>
    </recommendedName>
</protein>
<keyword evidence="4" id="KW-1185">Reference proteome</keyword>
<evidence type="ECO:0000259" key="2">
    <source>
        <dbReference type="PROSITE" id="PS00028"/>
    </source>
</evidence>
<feature type="region of interest" description="Disordered" evidence="1">
    <location>
        <begin position="423"/>
        <end position="453"/>
    </location>
</feature>
<evidence type="ECO:0000313" key="3">
    <source>
        <dbReference type="EMBL" id="KAF3842191.1"/>
    </source>
</evidence>
<dbReference type="Pfam" id="PF23108">
    <property type="entry name" value="Zf-C2H2_ZNF451"/>
    <property type="match status" value="1"/>
</dbReference>
<dbReference type="InterPro" id="IPR013087">
    <property type="entry name" value="Znf_C2H2_type"/>
</dbReference>
<feature type="domain" description="C2H2-type" evidence="2">
    <location>
        <begin position="498"/>
        <end position="519"/>
    </location>
</feature>